<dbReference type="InterPro" id="IPR005122">
    <property type="entry name" value="Uracil-DNA_glycosylase-like"/>
</dbReference>
<dbReference type="GO" id="GO:0008263">
    <property type="term" value="F:pyrimidine-specific mismatch base pair DNA N-glycosylase activity"/>
    <property type="evidence" value="ECO:0007669"/>
    <property type="project" value="TreeGrafter"/>
</dbReference>
<dbReference type="Gene3D" id="3.40.470.10">
    <property type="entry name" value="Uracil-DNA glycosylase-like domain"/>
    <property type="match status" value="1"/>
</dbReference>
<dbReference type="RefSeq" id="XP_020049814.1">
    <property type="nucleotide sequence ID" value="XM_020189937.1"/>
</dbReference>
<dbReference type="GeneID" id="30963573"/>
<evidence type="ECO:0000256" key="2">
    <source>
        <dbReference type="ARBA" id="ARBA00022801"/>
    </source>
</evidence>
<dbReference type="PANTHER" id="PTHR12159:SF9">
    <property type="entry name" value="G_T MISMATCH-SPECIFIC THYMINE DNA GLYCOSYLASE"/>
    <property type="match status" value="1"/>
</dbReference>
<keyword evidence="3" id="KW-0234">DNA repair</keyword>
<dbReference type="Proteomes" id="UP000095038">
    <property type="component" value="Unassembled WGS sequence"/>
</dbReference>
<feature type="region of interest" description="Disordered" evidence="4">
    <location>
        <begin position="1"/>
        <end position="21"/>
    </location>
</feature>
<dbReference type="AlphaFoldDB" id="A0A1D2VPM8"/>
<dbReference type="PANTHER" id="PTHR12159">
    <property type="entry name" value="G/T AND G/U MISMATCH-SPECIFIC DNA GLYCOSYLASE"/>
    <property type="match status" value="1"/>
</dbReference>
<feature type="non-terminal residue" evidence="6">
    <location>
        <position position="231"/>
    </location>
</feature>
<evidence type="ECO:0000256" key="1">
    <source>
        <dbReference type="ARBA" id="ARBA00022763"/>
    </source>
</evidence>
<dbReference type="Pfam" id="PF03167">
    <property type="entry name" value="UDG"/>
    <property type="match status" value="1"/>
</dbReference>
<accession>A0A1D2VPM8</accession>
<reference evidence="7" key="1">
    <citation type="submission" date="2016-05" db="EMBL/GenBank/DDBJ databases">
        <title>Comparative genomics of biotechnologically important yeasts.</title>
        <authorList>
            <consortium name="DOE Joint Genome Institute"/>
            <person name="Riley R."/>
            <person name="Haridas S."/>
            <person name="Wolfe K.H."/>
            <person name="Lopes M.R."/>
            <person name="Hittinger C.T."/>
            <person name="Goker M."/>
            <person name="Salamov A."/>
            <person name="Wisecaver J."/>
            <person name="Long T.M."/>
            <person name="Aerts A.L."/>
            <person name="Barry K."/>
            <person name="Choi C."/>
            <person name="Clum A."/>
            <person name="Coughlan A.Y."/>
            <person name="Deshpande S."/>
            <person name="Douglass A.P."/>
            <person name="Hanson S.J."/>
            <person name="Klenk H.-P."/>
            <person name="Labutti K."/>
            <person name="Lapidus A."/>
            <person name="Lindquist E."/>
            <person name="Lipzen A."/>
            <person name="Meier-Kolthoff J.P."/>
            <person name="Ohm R.A."/>
            <person name="Otillar R.P."/>
            <person name="Pangilinan J."/>
            <person name="Peng Y."/>
            <person name="Rokas A."/>
            <person name="Rosa C.A."/>
            <person name="Scheuner C."/>
            <person name="Sibirny A.A."/>
            <person name="Slot J.C."/>
            <person name="Stielow J.B."/>
            <person name="Sun H."/>
            <person name="Kurtzman C.P."/>
            <person name="Blackwell M."/>
            <person name="Grigoriev I.V."/>
            <person name="Jeffries T.W."/>
        </authorList>
    </citation>
    <scope>NUCLEOTIDE SEQUENCE [LARGE SCALE GENOMIC DNA]</scope>
    <source>
        <strain evidence="7">DSM 1968</strain>
    </source>
</reference>
<dbReference type="STRING" id="1344418.A0A1D2VPM8"/>
<keyword evidence="2" id="KW-0378">Hydrolase</keyword>
<feature type="domain" description="Uracil-DNA glycosylase-like" evidence="5">
    <location>
        <begin position="36"/>
        <end position="215"/>
    </location>
</feature>
<dbReference type="SUPFAM" id="SSF52141">
    <property type="entry name" value="Uracil-DNA glycosylase-like"/>
    <property type="match status" value="1"/>
</dbReference>
<dbReference type="GO" id="GO:0006285">
    <property type="term" value="P:base-excision repair, AP site formation"/>
    <property type="evidence" value="ECO:0007669"/>
    <property type="project" value="InterPro"/>
</dbReference>
<sequence length="231" mass="26294">KREKAEKQKNKSSKIEKKKTKTSKVKYYHHLKEVPDLLKNNLRCLFVGYNPSIKSSENCHRYAHPTNLFWRLLIQVEIFTPQFKGLSVSNGDMKEIIRRLNFENADLYLFNELDMGFTDLIARPTRNIEELDAAEMAHSVPVLLDKIKTHRPRVVCFVGKNIWLLVLKHLGSAKTTQAPKPSCSYGVQPRTLTTGLASVAGYEPEVHVFPSTSGLVTGVLRTAKEELFRGL</sequence>
<dbReference type="CDD" id="cd10028">
    <property type="entry name" value="UDG-F2_TDG_MUG"/>
    <property type="match status" value="1"/>
</dbReference>
<feature type="compositionally biased region" description="Basic and acidic residues" evidence="4">
    <location>
        <begin position="1"/>
        <end position="15"/>
    </location>
</feature>
<feature type="non-terminal residue" evidence="6">
    <location>
        <position position="1"/>
    </location>
</feature>
<dbReference type="InterPro" id="IPR036895">
    <property type="entry name" value="Uracil-DNA_glycosylase-like_sf"/>
</dbReference>
<name>A0A1D2VPM8_9ASCO</name>
<evidence type="ECO:0000259" key="5">
    <source>
        <dbReference type="Pfam" id="PF03167"/>
    </source>
</evidence>
<organism evidence="6 7">
    <name type="scientific">Ascoidea rubescens DSM 1968</name>
    <dbReference type="NCBI Taxonomy" id="1344418"/>
    <lineage>
        <taxon>Eukaryota</taxon>
        <taxon>Fungi</taxon>
        <taxon>Dikarya</taxon>
        <taxon>Ascomycota</taxon>
        <taxon>Saccharomycotina</taxon>
        <taxon>Saccharomycetes</taxon>
        <taxon>Ascoideaceae</taxon>
        <taxon>Ascoidea</taxon>
    </lineage>
</organism>
<dbReference type="InParanoid" id="A0A1D2VPM8"/>
<evidence type="ECO:0000313" key="7">
    <source>
        <dbReference type="Proteomes" id="UP000095038"/>
    </source>
</evidence>
<dbReference type="InterPro" id="IPR015637">
    <property type="entry name" value="MUG/TDG"/>
</dbReference>
<protein>
    <submittedName>
        <fullName evidence="6">DNA glycosylase</fullName>
    </submittedName>
</protein>
<dbReference type="OrthoDB" id="565731at2759"/>
<evidence type="ECO:0000313" key="6">
    <source>
        <dbReference type="EMBL" id="ODV63507.1"/>
    </source>
</evidence>
<evidence type="ECO:0000256" key="3">
    <source>
        <dbReference type="ARBA" id="ARBA00023204"/>
    </source>
</evidence>
<dbReference type="EMBL" id="KV454475">
    <property type="protein sequence ID" value="ODV63507.1"/>
    <property type="molecule type" value="Genomic_DNA"/>
</dbReference>
<dbReference type="GO" id="GO:0004844">
    <property type="term" value="F:uracil DNA N-glycosylase activity"/>
    <property type="evidence" value="ECO:0007669"/>
    <property type="project" value="TreeGrafter"/>
</dbReference>
<gene>
    <name evidence="6" type="ORF">ASCRUDRAFT_26179</name>
</gene>
<evidence type="ECO:0000256" key="4">
    <source>
        <dbReference type="SAM" id="MobiDB-lite"/>
    </source>
</evidence>
<proteinExistence type="predicted"/>
<keyword evidence="7" id="KW-1185">Reference proteome</keyword>
<keyword evidence="1" id="KW-0227">DNA damage</keyword>